<dbReference type="AlphaFoldDB" id="A0A840MYG3"/>
<gene>
    <name evidence="1" type="ORF">HNQ36_003310</name>
</gene>
<reference evidence="1 2" key="1">
    <citation type="submission" date="2020-08" db="EMBL/GenBank/DDBJ databases">
        <title>Genomic Encyclopedia of Type Strains, Phase IV (KMG-IV): sequencing the most valuable type-strain genomes for metagenomic binning, comparative biology and taxonomic classification.</title>
        <authorList>
            <person name="Goeker M."/>
        </authorList>
    </citation>
    <scope>NUCLEOTIDE SEQUENCE [LARGE SCALE GENOMIC DNA]</scope>
    <source>
        <strain evidence="1 2">DSM 17498</strain>
    </source>
</reference>
<dbReference type="RefSeq" id="WP_184086823.1">
    <property type="nucleotide sequence ID" value="NZ_JACHIJ010000004.1"/>
</dbReference>
<evidence type="ECO:0000313" key="2">
    <source>
        <dbReference type="Proteomes" id="UP000521227"/>
    </source>
</evidence>
<name>A0A840MYG3_9BRAD</name>
<sequence>MITLPRKAAKKLTLLRIETEDAGALVNSTMQRISSVKRAISSNPPDLADLEHELARLQGNAADHQTKHNAMVQLLTQITTGWLPTLKPDSVLVDIEQPAEFVPRKDEPVAAAILRLRNEIASLDDELRRANRAVPTRACRREAAKRYVDDLVLRSPPKVASSKYGKFSVDFTDAGSFTVKANVAAALAFLEPEKFLKRLYALIDDAPEPELALTATDKAARVAAIRSEMLKLEVLEEAAIEFAAYEQIQITRRPFANPLAVLSCTLRSKQATAA</sequence>
<comment type="caution">
    <text evidence="1">The sequence shown here is derived from an EMBL/GenBank/DDBJ whole genome shotgun (WGS) entry which is preliminary data.</text>
</comment>
<evidence type="ECO:0000313" key="1">
    <source>
        <dbReference type="EMBL" id="MBB5053319.1"/>
    </source>
</evidence>
<organism evidence="1 2">
    <name type="scientific">Afipia massiliensis</name>
    <dbReference type="NCBI Taxonomy" id="211460"/>
    <lineage>
        <taxon>Bacteria</taxon>
        <taxon>Pseudomonadati</taxon>
        <taxon>Pseudomonadota</taxon>
        <taxon>Alphaproteobacteria</taxon>
        <taxon>Hyphomicrobiales</taxon>
        <taxon>Nitrobacteraceae</taxon>
        <taxon>Afipia</taxon>
    </lineage>
</organism>
<protein>
    <submittedName>
        <fullName evidence="1">Uncharacterized protein</fullName>
    </submittedName>
</protein>
<accession>A0A840MYG3</accession>
<dbReference type="EMBL" id="JACHIJ010000004">
    <property type="protein sequence ID" value="MBB5053319.1"/>
    <property type="molecule type" value="Genomic_DNA"/>
</dbReference>
<dbReference type="Proteomes" id="UP000521227">
    <property type="component" value="Unassembled WGS sequence"/>
</dbReference>
<proteinExistence type="predicted"/>